<keyword evidence="1" id="KW-0479">Metal-binding</keyword>
<dbReference type="GeneID" id="17285693"/>
<keyword evidence="5" id="KW-1185">Reference proteome</keyword>
<dbReference type="GO" id="GO:0051536">
    <property type="term" value="F:iron-sulfur cluster binding"/>
    <property type="evidence" value="ECO:0007669"/>
    <property type="project" value="UniProtKB-KW"/>
</dbReference>
<dbReference type="InterPro" id="IPR001080">
    <property type="entry name" value="3Fe4S_ferredoxin"/>
</dbReference>
<dbReference type="EnsemblProtists" id="EOD21366">
    <property type="protein sequence ID" value="EOD21366"/>
    <property type="gene ID" value="EMIHUDRAFT_47823"/>
</dbReference>
<dbReference type="Gene3D" id="3.30.70.20">
    <property type="match status" value="1"/>
</dbReference>
<dbReference type="GO" id="GO:0005506">
    <property type="term" value="F:iron ion binding"/>
    <property type="evidence" value="ECO:0007669"/>
    <property type="project" value="InterPro"/>
</dbReference>
<dbReference type="SUPFAM" id="SSF54862">
    <property type="entry name" value="4Fe-4S ferredoxins"/>
    <property type="match status" value="1"/>
</dbReference>
<dbReference type="KEGG" id="ehx:EMIHUDRAFT_47823"/>
<protein>
    <recommendedName>
        <fullName evidence="6">Ferredoxin</fullName>
    </recommendedName>
</protein>
<dbReference type="PANTHER" id="PTHR45295">
    <property type="entry name" value="CHAPERONE PROTEIN DNAJ C76, CHLOROPLASTIC"/>
    <property type="match status" value="1"/>
</dbReference>
<proteinExistence type="predicted"/>
<dbReference type="GeneID" id="17266911"/>
<dbReference type="STRING" id="2903.R1EEC5"/>
<dbReference type="eggNOG" id="KOG0716">
    <property type="taxonomic scope" value="Eukaryota"/>
</dbReference>
<keyword evidence="2" id="KW-0408">Iron</keyword>
<keyword evidence="3" id="KW-0411">Iron-sulfur</keyword>
<evidence type="ECO:0000256" key="3">
    <source>
        <dbReference type="ARBA" id="ARBA00023014"/>
    </source>
</evidence>
<accession>A0A0D3JCY1</accession>
<dbReference type="PaxDb" id="2903-EOD21366"/>
<reference evidence="5" key="1">
    <citation type="journal article" date="2013" name="Nature">
        <title>Pan genome of the phytoplankton Emiliania underpins its global distribution.</title>
        <authorList>
            <person name="Read B.A."/>
            <person name="Kegel J."/>
            <person name="Klute M.J."/>
            <person name="Kuo A."/>
            <person name="Lefebvre S.C."/>
            <person name="Maumus F."/>
            <person name="Mayer C."/>
            <person name="Miller J."/>
            <person name="Monier A."/>
            <person name="Salamov A."/>
            <person name="Young J."/>
            <person name="Aguilar M."/>
            <person name="Claverie J.M."/>
            <person name="Frickenhaus S."/>
            <person name="Gonzalez K."/>
            <person name="Herman E.K."/>
            <person name="Lin Y.C."/>
            <person name="Napier J."/>
            <person name="Ogata H."/>
            <person name="Sarno A.F."/>
            <person name="Shmutz J."/>
            <person name="Schroeder D."/>
            <person name="de Vargas C."/>
            <person name="Verret F."/>
            <person name="von Dassow P."/>
            <person name="Valentin K."/>
            <person name="Van de Peer Y."/>
            <person name="Wheeler G."/>
            <person name="Dacks J.B."/>
            <person name="Delwiche C.F."/>
            <person name="Dyhrman S.T."/>
            <person name="Glockner G."/>
            <person name="John U."/>
            <person name="Richards T."/>
            <person name="Worden A.Z."/>
            <person name="Zhang X."/>
            <person name="Grigoriev I.V."/>
            <person name="Allen A.E."/>
            <person name="Bidle K."/>
            <person name="Borodovsky M."/>
            <person name="Bowler C."/>
            <person name="Brownlee C."/>
            <person name="Cock J.M."/>
            <person name="Elias M."/>
            <person name="Gladyshev V.N."/>
            <person name="Groth M."/>
            <person name="Guda C."/>
            <person name="Hadaegh A."/>
            <person name="Iglesias-Rodriguez M.D."/>
            <person name="Jenkins J."/>
            <person name="Jones B.M."/>
            <person name="Lawson T."/>
            <person name="Leese F."/>
            <person name="Lindquist E."/>
            <person name="Lobanov A."/>
            <person name="Lomsadze A."/>
            <person name="Malik S.B."/>
            <person name="Marsh M.E."/>
            <person name="Mackinder L."/>
            <person name="Mock T."/>
            <person name="Mueller-Roeber B."/>
            <person name="Pagarete A."/>
            <person name="Parker M."/>
            <person name="Probert I."/>
            <person name="Quesneville H."/>
            <person name="Raines C."/>
            <person name="Rensing S.A."/>
            <person name="Riano-Pachon D.M."/>
            <person name="Richier S."/>
            <person name="Rokitta S."/>
            <person name="Shiraiwa Y."/>
            <person name="Soanes D.M."/>
            <person name="van der Giezen M."/>
            <person name="Wahlund T.M."/>
            <person name="Williams B."/>
            <person name="Wilson W."/>
            <person name="Wolfe G."/>
            <person name="Wurch L.L."/>
        </authorList>
    </citation>
    <scope>NUCLEOTIDE SEQUENCE</scope>
</reference>
<dbReference type="RefSeq" id="XP_005792851.1">
    <property type="nucleotide sequence ID" value="XM_005792794.1"/>
</dbReference>
<dbReference type="Pfam" id="PF13370">
    <property type="entry name" value="Fer4_13"/>
    <property type="match status" value="1"/>
</dbReference>
<name>A0A0D3JCY1_EMIH1</name>
<dbReference type="EnsemblProtists" id="EOD40422">
    <property type="protein sequence ID" value="EOD40422"/>
    <property type="gene ID" value="EMIHUDRAFT_58490"/>
</dbReference>
<evidence type="ECO:0000313" key="5">
    <source>
        <dbReference type="Proteomes" id="UP000013827"/>
    </source>
</evidence>
<dbReference type="KEGG" id="ehx:EMIHUDRAFT_58490"/>
<evidence type="ECO:0000256" key="2">
    <source>
        <dbReference type="ARBA" id="ARBA00023004"/>
    </source>
</evidence>
<dbReference type="AlphaFoldDB" id="A0A0D3JCY1"/>
<sequence length="75" mass="8323">YVDEIACIGCTFCADVARGTFYMDEQAGRARVFNQGGDEPDVIQEAIDTCPVNCITYVDLEDLQILESEREGQVI</sequence>
<reference evidence="4" key="2">
    <citation type="submission" date="2024-10" db="UniProtKB">
        <authorList>
            <consortium name="EnsemblProtists"/>
        </authorList>
    </citation>
    <scope>IDENTIFICATION</scope>
</reference>
<dbReference type="PANTHER" id="PTHR45295:SF1">
    <property type="entry name" value="CHAPERONE PROTEIN DNAJ C76, CHLOROPLASTIC"/>
    <property type="match status" value="1"/>
</dbReference>
<evidence type="ECO:0000313" key="4">
    <source>
        <dbReference type="EnsemblProtists" id="EOD21366"/>
    </source>
</evidence>
<dbReference type="PRINTS" id="PR00352">
    <property type="entry name" value="3FE4SFRDOXIN"/>
</dbReference>
<dbReference type="GO" id="GO:0009055">
    <property type="term" value="F:electron transfer activity"/>
    <property type="evidence" value="ECO:0007669"/>
    <property type="project" value="InterPro"/>
</dbReference>
<organism evidence="4 5">
    <name type="scientific">Emiliania huxleyi (strain CCMP1516)</name>
    <dbReference type="NCBI Taxonomy" id="280463"/>
    <lineage>
        <taxon>Eukaryota</taxon>
        <taxon>Haptista</taxon>
        <taxon>Haptophyta</taxon>
        <taxon>Prymnesiophyceae</taxon>
        <taxon>Isochrysidales</taxon>
        <taxon>Noelaerhabdaceae</taxon>
        <taxon>Emiliania</taxon>
    </lineage>
</organism>
<evidence type="ECO:0000256" key="1">
    <source>
        <dbReference type="ARBA" id="ARBA00022723"/>
    </source>
</evidence>
<dbReference type="HOGENOM" id="CLU_139698_4_1_1"/>
<dbReference type="Proteomes" id="UP000013827">
    <property type="component" value="Unassembled WGS sequence"/>
</dbReference>
<dbReference type="RefSeq" id="XP_005773795.1">
    <property type="nucleotide sequence ID" value="XM_005773738.1"/>
</dbReference>
<evidence type="ECO:0008006" key="6">
    <source>
        <dbReference type="Google" id="ProtNLM"/>
    </source>
</evidence>